<dbReference type="Proteomes" id="UP000006048">
    <property type="component" value="Chromosome"/>
</dbReference>
<dbReference type="Gene3D" id="3.40.50.10330">
    <property type="entry name" value="Probable inorganic polyphosphate/atp-NAD kinase, domain 1"/>
    <property type="match status" value="1"/>
</dbReference>
<dbReference type="HOGENOM" id="CLU_787021_0_0_12"/>
<organism evidence="2 3">
    <name type="scientific">Turneriella parva (strain ATCC BAA-1111 / DSM 21527 / NCTC 11395 / H)</name>
    <name type="common">Leptospira parva</name>
    <dbReference type="NCBI Taxonomy" id="869212"/>
    <lineage>
        <taxon>Bacteria</taxon>
        <taxon>Pseudomonadati</taxon>
        <taxon>Spirochaetota</taxon>
        <taxon>Spirochaetia</taxon>
        <taxon>Leptospirales</taxon>
        <taxon>Leptospiraceae</taxon>
        <taxon>Turneriella</taxon>
    </lineage>
</organism>
<dbReference type="PROSITE" id="PS50146">
    <property type="entry name" value="DAGK"/>
    <property type="match status" value="1"/>
</dbReference>
<dbReference type="InterPro" id="IPR001206">
    <property type="entry name" value="Diacylglycerol_kinase_cat_dom"/>
</dbReference>
<feature type="domain" description="DAGKc" evidence="1">
    <location>
        <begin position="6"/>
        <end position="153"/>
    </location>
</feature>
<protein>
    <submittedName>
        <fullName evidence="2">Diacylglycerol kinase catalytic region</fullName>
    </submittedName>
</protein>
<keyword evidence="3" id="KW-1185">Reference proteome</keyword>
<keyword evidence="2" id="KW-0418">Kinase</keyword>
<sequence length="353" mass="39216">MKETAAVHPPLGIITNPYAGKNAASSHRSKELQRIIGKHGLVKESRNIDQLKSILSEFAAHKVPYIVCDGGDGTIHWVINTYLEILDKTKREAIEQHMPIFVPTNGGTIDFLAKKVGAHGGTFKILRKIRKILDAGELPPATPLRTFFIEGKYTKEHLGKSYRKLAFSGALAGIAQKFFNKYYESHKPSLQTVVEVITKTFTSTAFKGSWFEGYMPKDVINYSNDVFEPVAVDVKIDGKAVPYKRINTLNVGSIAIEIKNLIKLFAQADRDKKLHMHVGFLEPHEVFANLPNLFAGRDYIGKELVQTTSETIDIVSRESEGLNPCLDGELFTGMATMKISVGPSIRFLGIRGE</sequence>
<dbReference type="GO" id="GO:0016301">
    <property type="term" value="F:kinase activity"/>
    <property type="evidence" value="ECO:0007669"/>
    <property type="project" value="UniProtKB-KW"/>
</dbReference>
<reference evidence="2 3" key="1">
    <citation type="submission" date="2012-06" db="EMBL/GenBank/DDBJ databases">
        <title>The complete chromosome of genome of Turneriella parva DSM 21527.</title>
        <authorList>
            <consortium name="US DOE Joint Genome Institute (JGI-PGF)"/>
            <person name="Lucas S."/>
            <person name="Han J."/>
            <person name="Lapidus A."/>
            <person name="Bruce D."/>
            <person name="Goodwin L."/>
            <person name="Pitluck S."/>
            <person name="Peters L."/>
            <person name="Kyrpides N."/>
            <person name="Mavromatis K."/>
            <person name="Ivanova N."/>
            <person name="Mikhailova N."/>
            <person name="Chertkov O."/>
            <person name="Detter J.C."/>
            <person name="Tapia R."/>
            <person name="Han C."/>
            <person name="Land M."/>
            <person name="Hauser L."/>
            <person name="Markowitz V."/>
            <person name="Cheng J.-F."/>
            <person name="Hugenholtz P."/>
            <person name="Woyke T."/>
            <person name="Wu D."/>
            <person name="Gronow S."/>
            <person name="Wellnitz S."/>
            <person name="Brambilla E."/>
            <person name="Klenk H.-P."/>
            <person name="Eisen J.A."/>
        </authorList>
    </citation>
    <scope>NUCLEOTIDE SEQUENCE [LARGE SCALE GENOMIC DNA]</scope>
    <source>
        <strain evidence="3">ATCC BAA-1111 / DSM 21527 / NCTC 11395 / H</strain>
    </source>
</reference>
<dbReference type="InterPro" id="IPR017438">
    <property type="entry name" value="ATP-NAD_kinase_N"/>
</dbReference>
<dbReference type="SUPFAM" id="SSF111331">
    <property type="entry name" value="NAD kinase/diacylglycerol kinase-like"/>
    <property type="match status" value="1"/>
</dbReference>
<keyword evidence="2" id="KW-0808">Transferase</keyword>
<dbReference type="EMBL" id="CP002959">
    <property type="protein sequence ID" value="AFM13705.1"/>
    <property type="molecule type" value="Genomic_DNA"/>
</dbReference>
<dbReference type="KEGG" id="tpx:Turpa_3066"/>
<gene>
    <name evidence="2" type="ordered locus">Turpa_3066</name>
</gene>
<dbReference type="STRING" id="869212.Turpa_3066"/>
<dbReference type="OrthoDB" id="5487997at2"/>
<proteinExistence type="predicted"/>
<accession>I4B8U8</accession>
<dbReference type="InterPro" id="IPR016064">
    <property type="entry name" value="NAD/diacylglycerol_kinase_sf"/>
</dbReference>
<evidence type="ECO:0000313" key="2">
    <source>
        <dbReference type="EMBL" id="AFM13705.1"/>
    </source>
</evidence>
<name>I4B8U8_TURPD</name>
<dbReference type="Pfam" id="PF00781">
    <property type="entry name" value="DAGK_cat"/>
    <property type="match status" value="1"/>
</dbReference>
<evidence type="ECO:0000313" key="3">
    <source>
        <dbReference type="Proteomes" id="UP000006048"/>
    </source>
</evidence>
<dbReference type="AlphaFoldDB" id="I4B8U8"/>
<dbReference type="RefSeq" id="WP_014804206.1">
    <property type="nucleotide sequence ID" value="NC_018020.1"/>
</dbReference>
<evidence type="ECO:0000259" key="1">
    <source>
        <dbReference type="PROSITE" id="PS50146"/>
    </source>
</evidence>